<sequence length="286" mass="31622">MLWGSSSAASYASAITDGFRVVHLDTELARLLGTTVTSEATPAARSPEILMARSEKAAARLDFRYMGAAGMLPASGTLVLPTLDRRVPESGRSYPGTIDGVPFDLRYVAGTHRKVEIRRASADSPVHVGVSARSRWVTDLEARHRGSTHLLWMGKNNIGDIDRVLADTRAAYDVEPESTLVLGHWKNFLDTPGTAAYDRVDTVNRAYAREYGAQYLDINAVLTDPQRWQHLELRRYSIGSTAADRQRASWGMAPLELKGDSYHLNRFGYLIVATAIAEKLRALGWY</sequence>
<dbReference type="STRING" id="71999.KPaMU14_00635"/>
<reference evidence="1 2" key="1">
    <citation type="journal article" date="2014" name="Genome Announc.">
        <title>Draft Genome Sequence of Kocuria palustris PEL.</title>
        <authorList>
            <person name="Sharma G."/>
            <person name="Khatri I."/>
            <person name="Subramanian S."/>
        </authorList>
    </citation>
    <scope>NUCLEOTIDE SEQUENCE [LARGE SCALE GENOMIC DNA]</scope>
    <source>
        <strain evidence="1 2">PEL</strain>
    </source>
</reference>
<comment type="caution">
    <text evidence="1">The sequence shown here is derived from an EMBL/GenBank/DDBJ whole genome shotgun (WGS) entry which is preliminary data.</text>
</comment>
<gene>
    <name evidence="1" type="ORF">C884_02499</name>
</gene>
<dbReference type="SUPFAM" id="SSF52266">
    <property type="entry name" value="SGNH hydrolase"/>
    <property type="match status" value="1"/>
</dbReference>
<accession>M2YDI2</accession>
<dbReference type="Gene3D" id="3.40.50.1110">
    <property type="entry name" value="SGNH hydrolase"/>
    <property type="match status" value="1"/>
</dbReference>
<keyword evidence="2" id="KW-1185">Reference proteome</keyword>
<protein>
    <recommendedName>
        <fullName evidence="3">SGNH hydrolase-type esterase domain-containing protein</fullName>
    </recommendedName>
</protein>
<evidence type="ECO:0000313" key="1">
    <source>
        <dbReference type="EMBL" id="EME36689.1"/>
    </source>
</evidence>
<organism evidence="1 2">
    <name type="scientific">Kocuria palustris PEL</name>
    <dbReference type="NCBI Taxonomy" id="1236550"/>
    <lineage>
        <taxon>Bacteria</taxon>
        <taxon>Bacillati</taxon>
        <taxon>Actinomycetota</taxon>
        <taxon>Actinomycetes</taxon>
        <taxon>Micrococcales</taxon>
        <taxon>Micrococcaceae</taxon>
        <taxon>Kocuria</taxon>
    </lineage>
</organism>
<proteinExistence type="predicted"/>
<evidence type="ECO:0008006" key="3">
    <source>
        <dbReference type="Google" id="ProtNLM"/>
    </source>
</evidence>
<dbReference type="AlphaFoldDB" id="M2YDI2"/>
<evidence type="ECO:0000313" key="2">
    <source>
        <dbReference type="Proteomes" id="UP000009877"/>
    </source>
</evidence>
<dbReference type="EMBL" id="ANHZ02000009">
    <property type="protein sequence ID" value="EME36689.1"/>
    <property type="molecule type" value="Genomic_DNA"/>
</dbReference>
<dbReference type="Proteomes" id="UP000009877">
    <property type="component" value="Unassembled WGS sequence"/>
</dbReference>
<name>M2YDI2_9MICC</name>
<dbReference type="InterPro" id="IPR036514">
    <property type="entry name" value="SGNH_hydro_sf"/>
</dbReference>